<feature type="compositionally biased region" description="Polar residues" evidence="1">
    <location>
        <begin position="69"/>
        <end position="80"/>
    </location>
</feature>
<organism evidence="4 5">
    <name type="scientific">Weissella cibaria</name>
    <dbReference type="NCBI Taxonomy" id="137591"/>
    <lineage>
        <taxon>Bacteria</taxon>
        <taxon>Bacillati</taxon>
        <taxon>Bacillota</taxon>
        <taxon>Bacilli</taxon>
        <taxon>Lactobacillales</taxon>
        <taxon>Lactobacillaceae</taxon>
        <taxon>Weissella</taxon>
    </lineage>
</organism>
<reference evidence="4 5" key="1">
    <citation type="journal article" date="2015" name="Microbiology (Mosc.)">
        <title>Genomics of the Weissella cibaria species with an examination of its metabolic traits.</title>
        <authorList>
            <person name="Lynch K.M."/>
            <person name="Lucid A."/>
            <person name="Arendt E.K."/>
            <person name="Sleator R.D."/>
            <person name="Lucey B."/>
            <person name="Coffey A."/>
        </authorList>
    </citation>
    <scope>NUCLEOTIDE SEQUENCE [LARGE SCALE GENOMIC DNA]</scope>
    <source>
        <strain evidence="4 5">AB3b</strain>
    </source>
</reference>
<dbReference type="InterPro" id="IPR027994">
    <property type="entry name" value="WxL_dom"/>
</dbReference>
<evidence type="ECO:0000256" key="2">
    <source>
        <dbReference type="SAM" id="SignalP"/>
    </source>
</evidence>
<evidence type="ECO:0000256" key="1">
    <source>
        <dbReference type="SAM" id="MobiDB-lite"/>
    </source>
</evidence>
<feature type="region of interest" description="Disordered" evidence="1">
    <location>
        <begin position="45"/>
        <end position="81"/>
    </location>
</feature>
<evidence type="ECO:0000313" key="4">
    <source>
        <dbReference type="EMBL" id="KIU24912.1"/>
    </source>
</evidence>
<accession>A0A0D1M1X9</accession>
<evidence type="ECO:0000313" key="5">
    <source>
        <dbReference type="Proteomes" id="UP000032289"/>
    </source>
</evidence>
<dbReference type="PATRIC" id="fig|137591.24.peg.876"/>
<dbReference type="Proteomes" id="UP000032289">
    <property type="component" value="Unassembled WGS sequence"/>
</dbReference>
<feature type="chain" id="PRO_5002233075" description="WxL domain-containing protein" evidence="2">
    <location>
        <begin position="26"/>
        <end position="289"/>
    </location>
</feature>
<dbReference type="Pfam" id="PF13731">
    <property type="entry name" value="WxL"/>
    <property type="match status" value="1"/>
</dbReference>
<dbReference type="EMBL" id="JWHT01000022">
    <property type="protein sequence ID" value="KIU24912.1"/>
    <property type="molecule type" value="Genomic_DNA"/>
</dbReference>
<evidence type="ECO:0000259" key="3">
    <source>
        <dbReference type="Pfam" id="PF13731"/>
    </source>
</evidence>
<protein>
    <recommendedName>
        <fullName evidence="3">WxL domain-containing protein</fullName>
    </recommendedName>
</protein>
<keyword evidence="2" id="KW-0732">Signal</keyword>
<gene>
    <name evidence="4" type="ORF">ab3b_00893</name>
</gene>
<name>A0A0D1M1X9_9LACO</name>
<sequence precursor="true">MMKQFLMSVAVLGAATALIAPAVSADTTAADQVNVANNQGKTTVTYVGDKTTDPSVVDPNPGDKGSTPEDGNNTTDNNGKQVKGLSLTAVPSFDFGQANKLAATTVATAKGATDLTNATAGMKEAAAAAENSGKSSIFVNDTRGGSTGFKVYADGSSLYDAAGNQLNVSALHLTVNDGVANGNQGVITGSKGIDVYHATNLTTNTSAAGTDTAQDTKDVLSGGTQANDMFGKVAGYGNLIATGNAKSTGDTATGAVSADLTLKTANALDGQAYNGTITYTLQDATLSAN</sequence>
<dbReference type="AlphaFoldDB" id="A0A0D1M1X9"/>
<feature type="domain" description="WxL" evidence="3">
    <location>
        <begin position="37"/>
        <end position="284"/>
    </location>
</feature>
<comment type="caution">
    <text evidence="4">The sequence shown here is derived from an EMBL/GenBank/DDBJ whole genome shotgun (WGS) entry which is preliminary data.</text>
</comment>
<dbReference type="RefSeq" id="WP_043941019.1">
    <property type="nucleotide sequence ID" value="NZ_JWHT01000022.1"/>
</dbReference>
<proteinExistence type="predicted"/>
<feature type="signal peptide" evidence="2">
    <location>
        <begin position="1"/>
        <end position="25"/>
    </location>
</feature>